<sequence length="355" mass="38811">MATQTILVLGATGKQGGATIKSLLDRPKDASPIHILALTRNPSSPAAQTLATAHPDVVELVQGDSTTPEPIFSARPKGSIHAVYVVTLPGKVSEETQAIPLIEAAVAHGVQHIVLSSVDRGGDEKSWTNPTKIKHFYEKHNIELHLRELARAQPGKFTWTILRPVAFLDNWAPGMMGKMFSAMIAASMKPTTKLQLVSARDIGMFAAAALTDPERWAGRAVGLAGDELTLGEAQEKFERVTGQTLPQTWTFLGSLLLWMVADVGNMFAFFEEEGYGADIEARRRELPTQDFETWLREGSQFEYSDIFLGSSPSRNRNAAHPPARRKARAKYPNTDTAFQQSQNKLVLNSPDGLAV</sequence>
<dbReference type="InterPro" id="IPR036291">
    <property type="entry name" value="NAD(P)-bd_dom_sf"/>
</dbReference>
<comment type="similarity">
    <text evidence="1">Belongs to the NmrA-type oxidoreductase family.</text>
</comment>
<evidence type="ECO:0000256" key="2">
    <source>
        <dbReference type="ARBA" id="ARBA00022857"/>
    </source>
</evidence>
<feature type="region of interest" description="Disordered" evidence="3">
    <location>
        <begin position="312"/>
        <end position="331"/>
    </location>
</feature>
<dbReference type="AlphaFoldDB" id="A0AA40EHD6"/>
<dbReference type="InterPro" id="IPR008030">
    <property type="entry name" value="NmrA-like"/>
</dbReference>
<keyword evidence="2" id="KW-0521">NADP</keyword>
<gene>
    <name evidence="5" type="ORF">B0T18DRAFT_394397</name>
</gene>
<reference evidence="5" key="1">
    <citation type="submission" date="2023-06" db="EMBL/GenBank/DDBJ databases">
        <title>Genome-scale phylogeny and comparative genomics of the fungal order Sordariales.</title>
        <authorList>
            <consortium name="Lawrence Berkeley National Laboratory"/>
            <person name="Hensen N."/>
            <person name="Bonometti L."/>
            <person name="Westerberg I."/>
            <person name="Brannstrom I.O."/>
            <person name="Guillou S."/>
            <person name="Cros-Aarteil S."/>
            <person name="Calhoun S."/>
            <person name="Haridas S."/>
            <person name="Kuo A."/>
            <person name="Mondo S."/>
            <person name="Pangilinan J."/>
            <person name="Riley R."/>
            <person name="LaButti K."/>
            <person name="Andreopoulos B."/>
            <person name="Lipzen A."/>
            <person name="Chen C."/>
            <person name="Yanf M."/>
            <person name="Daum C."/>
            <person name="Ng V."/>
            <person name="Clum A."/>
            <person name="Steindorff A."/>
            <person name="Ohm R."/>
            <person name="Martin F."/>
            <person name="Silar P."/>
            <person name="Natvig D."/>
            <person name="Lalanne C."/>
            <person name="Gautier V."/>
            <person name="Ament-velasquez S.L."/>
            <person name="Kruys A."/>
            <person name="Hutchinson M.I."/>
            <person name="Powell A.J."/>
            <person name="Barry K."/>
            <person name="Miller A.N."/>
            <person name="Grigoriev I.V."/>
            <person name="Debuchy R."/>
            <person name="Gladieux P."/>
            <person name="Thoren M.H."/>
            <person name="Johannesson H."/>
        </authorList>
    </citation>
    <scope>NUCLEOTIDE SEQUENCE</scope>
    <source>
        <strain evidence="5">SMH3187-1</strain>
    </source>
</reference>
<organism evidence="5 6">
    <name type="scientific">Schizothecium vesticola</name>
    <dbReference type="NCBI Taxonomy" id="314040"/>
    <lineage>
        <taxon>Eukaryota</taxon>
        <taxon>Fungi</taxon>
        <taxon>Dikarya</taxon>
        <taxon>Ascomycota</taxon>
        <taxon>Pezizomycotina</taxon>
        <taxon>Sordariomycetes</taxon>
        <taxon>Sordariomycetidae</taxon>
        <taxon>Sordariales</taxon>
        <taxon>Schizotheciaceae</taxon>
        <taxon>Schizothecium</taxon>
    </lineage>
</organism>
<dbReference type="Gene3D" id="3.40.50.720">
    <property type="entry name" value="NAD(P)-binding Rossmann-like Domain"/>
    <property type="match status" value="1"/>
</dbReference>
<comment type="caution">
    <text evidence="5">The sequence shown here is derived from an EMBL/GenBank/DDBJ whole genome shotgun (WGS) entry which is preliminary data.</text>
</comment>
<dbReference type="PANTHER" id="PTHR42748">
    <property type="entry name" value="NITROGEN METABOLITE REPRESSION PROTEIN NMRA FAMILY MEMBER"/>
    <property type="match status" value="1"/>
</dbReference>
<dbReference type="SUPFAM" id="SSF51735">
    <property type="entry name" value="NAD(P)-binding Rossmann-fold domains"/>
    <property type="match status" value="1"/>
</dbReference>
<evidence type="ECO:0000313" key="5">
    <source>
        <dbReference type="EMBL" id="KAK0738036.1"/>
    </source>
</evidence>
<dbReference type="Gene3D" id="3.90.25.10">
    <property type="entry name" value="UDP-galactose 4-epimerase, domain 1"/>
    <property type="match status" value="1"/>
</dbReference>
<dbReference type="InterPro" id="IPR051164">
    <property type="entry name" value="NmrA-like_oxidored"/>
</dbReference>
<name>A0AA40EHD6_9PEZI</name>
<dbReference type="GO" id="GO:0005634">
    <property type="term" value="C:nucleus"/>
    <property type="evidence" value="ECO:0007669"/>
    <property type="project" value="TreeGrafter"/>
</dbReference>
<evidence type="ECO:0000259" key="4">
    <source>
        <dbReference type="Pfam" id="PF05368"/>
    </source>
</evidence>
<dbReference type="EMBL" id="JAUKUD010000007">
    <property type="protein sequence ID" value="KAK0738036.1"/>
    <property type="molecule type" value="Genomic_DNA"/>
</dbReference>
<feature type="domain" description="NmrA-like" evidence="4">
    <location>
        <begin position="3"/>
        <end position="282"/>
    </location>
</feature>
<accession>A0AA40EHD6</accession>
<evidence type="ECO:0000256" key="1">
    <source>
        <dbReference type="ARBA" id="ARBA00006328"/>
    </source>
</evidence>
<dbReference type="Proteomes" id="UP001172155">
    <property type="component" value="Unassembled WGS sequence"/>
</dbReference>
<evidence type="ECO:0000256" key="3">
    <source>
        <dbReference type="SAM" id="MobiDB-lite"/>
    </source>
</evidence>
<protein>
    <recommendedName>
        <fullName evidence="4">NmrA-like domain-containing protein</fullName>
    </recommendedName>
</protein>
<proteinExistence type="inferred from homology"/>
<dbReference type="Pfam" id="PF05368">
    <property type="entry name" value="NmrA"/>
    <property type="match status" value="1"/>
</dbReference>
<keyword evidence="6" id="KW-1185">Reference proteome</keyword>
<dbReference type="PANTHER" id="PTHR42748:SF7">
    <property type="entry name" value="NMRA LIKE REDOX SENSOR 1-RELATED"/>
    <property type="match status" value="1"/>
</dbReference>
<evidence type="ECO:0000313" key="6">
    <source>
        <dbReference type="Proteomes" id="UP001172155"/>
    </source>
</evidence>